<reference evidence="2 3" key="1">
    <citation type="submission" date="2016-10" db="EMBL/GenBank/DDBJ databases">
        <title>Draft genome sequence of Coniochaeta ligniaria NRRL30616, a lignocellulolytic fungus for bioabatement of inhibitors in plant biomass hydrolysates.</title>
        <authorList>
            <consortium name="DOE Joint Genome Institute"/>
            <person name="Jimenez D.J."/>
            <person name="Hector R.E."/>
            <person name="Riley R."/>
            <person name="Sun H."/>
            <person name="Grigoriev I.V."/>
            <person name="Van Elsas J.D."/>
            <person name="Nichols N.N."/>
        </authorList>
    </citation>
    <scope>NUCLEOTIDE SEQUENCE [LARGE SCALE GENOMIC DNA]</scope>
    <source>
        <strain evidence="2 3">NRRL 30616</strain>
    </source>
</reference>
<gene>
    <name evidence="2" type="ORF">CONLIGDRAFT_656785</name>
</gene>
<protein>
    <submittedName>
        <fullName evidence="2">Uncharacterized protein</fullName>
    </submittedName>
</protein>
<dbReference type="AlphaFoldDB" id="A0A1J7IBD0"/>
<proteinExistence type="predicted"/>
<evidence type="ECO:0000313" key="2">
    <source>
        <dbReference type="EMBL" id="OIW24991.1"/>
    </source>
</evidence>
<organism evidence="2 3">
    <name type="scientific">Coniochaeta ligniaria NRRL 30616</name>
    <dbReference type="NCBI Taxonomy" id="1408157"/>
    <lineage>
        <taxon>Eukaryota</taxon>
        <taxon>Fungi</taxon>
        <taxon>Dikarya</taxon>
        <taxon>Ascomycota</taxon>
        <taxon>Pezizomycotina</taxon>
        <taxon>Sordariomycetes</taxon>
        <taxon>Sordariomycetidae</taxon>
        <taxon>Coniochaetales</taxon>
        <taxon>Coniochaetaceae</taxon>
        <taxon>Coniochaeta</taxon>
    </lineage>
</organism>
<feature type="compositionally biased region" description="Polar residues" evidence="1">
    <location>
        <begin position="124"/>
        <end position="135"/>
    </location>
</feature>
<dbReference type="Proteomes" id="UP000182658">
    <property type="component" value="Unassembled WGS sequence"/>
</dbReference>
<dbReference type="EMBL" id="KV875102">
    <property type="protein sequence ID" value="OIW24991.1"/>
    <property type="molecule type" value="Genomic_DNA"/>
</dbReference>
<evidence type="ECO:0000313" key="3">
    <source>
        <dbReference type="Proteomes" id="UP000182658"/>
    </source>
</evidence>
<evidence type="ECO:0000256" key="1">
    <source>
        <dbReference type="SAM" id="MobiDB-lite"/>
    </source>
</evidence>
<name>A0A1J7IBD0_9PEZI</name>
<keyword evidence="3" id="KW-1185">Reference proteome</keyword>
<dbReference type="STRING" id="1408157.A0A1J7IBD0"/>
<accession>A0A1J7IBD0</accession>
<feature type="region of interest" description="Disordered" evidence="1">
    <location>
        <begin position="107"/>
        <end position="135"/>
    </location>
</feature>
<sequence length="194" mass="21528">MPYLVIGFASQYRTTETKQRRLTEYERLGIQATLGMLRVSDAKVSEFLRYRDPNPVDIQLVKTHLPSRAKAATSNPRVSSVTVLLNLDQPKTLLVYSSQLGLLPRSSPPTSEGISPIKLPAIPSTDNTSTSSATWPSFGESIPLHLRTPDFGRKSDIETSYDDTNRAQVVLGCTSLTIYIIKNTKVFNLLDEVD</sequence>
<dbReference type="InParanoid" id="A0A1J7IBD0"/>
<dbReference type="OrthoDB" id="4505928at2759"/>